<comment type="caution">
    <text evidence="2">The sequence shown here is derived from an EMBL/GenBank/DDBJ whole genome shotgun (WGS) entry which is preliminary data.</text>
</comment>
<dbReference type="EMBL" id="MU629645">
    <property type="protein sequence ID" value="KAJ1255757.1"/>
    <property type="molecule type" value="Genomic_DNA"/>
</dbReference>
<keyword evidence="3" id="KW-1185">Reference proteome</keyword>
<evidence type="ECO:0000313" key="2">
    <source>
        <dbReference type="EMBL" id="KAJ1255757.1"/>
    </source>
</evidence>
<dbReference type="Proteomes" id="UP001164776">
    <property type="component" value="Unassembled WGS sequence"/>
</dbReference>
<accession>A0A9W7XC04</accession>
<proteinExistence type="predicted"/>
<name>A0A9W7XC04_9POAL</name>
<dbReference type="AlphaFoldDB" id="A0A9W7XC04"/>
<organism evidence="2 3">
    <name type="scientific">Paspalum vaginatum</name>
    <name type="common">seashore paspalum</name>
    <dbReference type="NCBI Taxonomy" id="158149"/>
    <lineage>
        <taxon>Eukaryota</taxon>
        <taxon>Viridiplantae</taxon>
        <taxon>Streptophyta</taxon>
        <taxon>Embryophyta</taxon>
        <taxon>Tracheophyta</taxon>
        <taxon>Spermatophyta</taxon>
        <taxon>Magnoliopsida</taxon>
        <taxon>Liliopsida</taxon>
        <taxon>Poales</taxon>
        <taxon>Poaceae</taxon>
        <taxon>PACMAD clade</taxon>
        <taxon>Panicoideae</taxon>
        <taxon>Andropogonodae</taxon>
        <taxon>Paspaleae</taxon>
        <taxon>Paspalinae</taxon>
        <taxon>Paspalum</taxon>
    </lineage>
</organism>
<protein>
    <recommendedName>
        <fullName evidence="4">VQ domain-containing protein</fullName>
    </recommendedName>
</protein>
<feature type="compositionally biased region" description="Basic and acidic residues" evidence="1">
    <location>
        <begin position="22"/>
        <end position="31"/>
    </location>
</feature>
<evidence type="ECO:0000313" key="3">
    <source>
        <dbReference type="Proteomes" id="UP001164776"/>
    </source>
</evidence>
<feature type="region of interest" description="Disordered" evidence="1">
    <location>
        <begin position="1"/>
        <end position="93"/>
    </location>
</feature>
<feature type="compositionally biased region" description="Low complexity" evidence="1">
    <location>
        <begin position="48"/>
        <end position="67"/>
    </location>
</feature>
<gene>
    <name evidence="2" type="ORF">BS78_K164100</name>
</gene>
<dbReference type="OrthoDB" id="694841at2759"/>
<sequence length="137" mass="14406">MANPSRSKGGLPPAPARRSRTRRDPSGDEVYRVPPQDFAHTVQRLTGSASQSQPQAPSPPSSSRSSSVGPAAEAPPRSSTGPPPPAPALTVSTPRLSMQEAYLAWCASNDVVLSPGTMAEMERGAQSYSRLRNPSVN</sequence>
<evidence type="ECO:0008006" key="4">
    <source>
        <dbReference type="Google" id="ProtNLM"/>
    </source>
</evidence>
<evidence type="ECO:0000256" key="1">
    <source>
        <dbReference type="SAM" id="MobiDB-lite"/>
    </source>
</evidence>
<reference evidence="2 3" key="1">
    <citation type="submission" date="2022-10" db="EMBL/GenBank/DDBJ databases">
        <title>WGS assembly of Paspalum vaginatum 540-79.</title>
        <authorList>
            <person name="Sun G."/>
            <person name="Wase N."/>
            <person name="Shu S."/>
            <person name="Jenkins J."/>
            <person name="Zhou B."/>
            <person name="Torres-Rodriguez J."/>
            <person name="Chen C."/>
            <person name="Sandor L."/>
            <person name="Plott C."/>
            <person name="Yoshinga Y."/>
            <person name="Daum C."/>
            <person name="Qi P."/>
            <person name="Barry K."/>
            <person name="Lipzen A."/>
            <person name="Berry L."/>
            <person name="Pedersen C."/>
            <person name="Gottilla T."/>
            <person name="Foltz A."/>
            <person name="Yu H."/>
            <person name="O'Malley R."/>
            <person name="Zhang C."/>
            <person name="Devos K."/>
            <person name="Sigmon B."/>
            <person name="Yu B."/>
            <person name="Obata T."/>
            <person name="Schmutz J."/>
            <person name="Schnable J."/>
        </authorList>
    </citation>
    <scope>NUCLEOTIDE SEQUENCE [LARGE SCALE GENOMIC DNA]</scope>
    <source>
        <strain evidence="3">cv. 540-79</strain>
    </source>
</reference>